<evidence type="ECO:0000256" key="2">
    <source>
        <dbReference type="ARBA" id="ARBA00022614"/>
    </source>
</evidence>
<dbReference type="EMBL" id="CAJGYO010000009">
    <property type="protein sequence ID" value="CAD6252794.1"/>
    <property type="molecule type" value="Genomic_DNA"/>
</dbReference>
<dbReference type="SUPFAM" id="SSF52047">
    <property type="entry name" value="RNI-like"/>
    <property type="match status" value="1"/>
</dbReference>
<proteinExistence type="inferred from homology"/>
<feature type="domain" description="NB-ARC" evidence="7">
    <location>
        <begin position="195"/>
        <end position="344"/>
    </location>
</feature>
<dbReference type="Gene3D" id="1.10.8.430">
    <property type="entry name" value="Helical domain of apoptotic protease-activating factors"/>
    <property type="match status" value="1"/>
</dbReference>
<protein>
    <recommendedName>
        <fullName evidence="13">AAA+ ATPase domain-containing protein</fullName>
    </recommendedName>
</protein>
<dbReference type="Pfam" id="PF00931">
    <property type="entry name" value="NB-ARC"/>
    <property type="match status" value="1"/>
</dbReference>
<evidence type="ECO:0000256" key="4">
    <source>
        <dbReference type="ARBA" id="ARBA00022741"/>
    </source>
</evidence>
<dbReference type="GO" id="GO:0043531">
    <property type="term" value="F:ADP binding"/>
    <property type="evidence" value="ECO:0007669"/>
    <property type="project" value="InterPro"/>
</dbReference>
<dbReference type="PANTHER" id="PTHR23155:SF1116">
    <property type="entry name" value="OS12G0273300 PROTEIN"/>
    <property type="match status" value="1"/>
</dbReference>
<keyword evidence="4" id="KW-0547">Nucleotide-binding</keyword>
<comment type="similarity">
    <text evidence="1">Belongs to the disease resistance NB-LRR family.</text>
</comment>
<dbReference type="InterPro" id="IPR027417">
    <property type="entry name" value="P-loop_NTPase"/>
</dbReference>
<dbReference type="InterPro" id="IPR036388">
    <property type="entry name" value="WH-like_DNA-bd_sf"/>
</dbReference>
<dbReference type="GO" id="GO:0002758">
    <property type="term" value="P:innate immune response-activating signaling pathway"/>
    <property type="evidence" value="ECO:0007669"/>
    <property type="project" value="UniProtKB-ARBA"/>
</dbReference>
<organism evidence="11 12">
    <name type="scientific">Miscanthus lutarioriparius</name>
    <dbReference type="NCBI Taxonomy" id="422564"/>
    <lineage>
        <taxon>Eukaryota</taxon>
        <taxon>Viridiplantae</taxon>
        <taxon>Streptophyta</taxon>
        <taxon>Embryophyta</taxon>
        <taxon>Tracheophyta</taxon>
        <taxon>Spermatophyta</taxon>
        <taxon>Magnoliopsida</taxon>
        <taxon>Liliopsida</taxon>
        <taxon>Poales</taxon>
        <taxon>Poaceae</taxon>
        <taxon>PACMAD clade</taxon>
        <taxon>Panicoideae</taxon>
        <taxon>Andropogonodae</taxon>
        <taxon>Andropogoneae</taxon>
        <taxon>Saccharinae</taxon>
        <taxon>Miscanthus</taxon>
    </lineage>
</organism>
<dbReference type="PANTHER" id="PTHR23155">
    <property type="entry name" value="DISEASE RESISTANCE PROTEIN RP"/>
    <property type="match status" value="1"/>
</dbReference>
<evidence type="ECO:0000313" key="11">
    <source>
        <dbReference type="EMBL" id="CAD6252794.1"/>
    </source>
</evidence>
<keyword evidence="5" id="KW-0611">Plant defense</keyword>
<dbReference type="Gene3D" id="1.10.10.10">
    <property type="entry name" value="Winged helix-like DNA-binding domain superfamily/Winged helix DNA-binding domain"/>
    <property type="match status" value="1"/>
</dbReference>
<sequence length="954" mass="108755">MSVVTGALGSLGPKLLQLLHGEYKLQKGVRKQVESLSRELDSIYPFLHKVSDVPWDRLDDQVKVWAREVREASYDMEDIIDTFLVRVDSGKNNDDSSNLKLAMTKMGELFSKAKARRDIAAKIMDITKRLEEVANNRQKYKLDEIMCKPLAATSTIDPRLKAMYKEVTQLIGVDKSSDELMSMLNQSQQDHDASNKKMKMISVVGVGGLGKTTLARAVYDKLKPQYDCGAFISIGRDHDLVKVFKDILFLLDTENHKDIHNTERGVQLLIHQLREFLKKKRYFIVIDDVWEVCTWEAIELALVENNRGSKVITTTRKVDVAKASGEVYKLKQLSYDDSMKLFYTRLSRADQKFLDNHPDDISKKILKKCAGIPLAIITMASLLAGKPECEWSMVYNSIGFHTTDNREADDTMTILSFSYYDLPPHLRTCLLYLSTYPEDYFIKKESLIWKWIAEGFIDGKQGTRLFELGERYFNDLINRSLIQLVENEWNGRVERCRVHDMVLDLMRKLSSDENFIAILGDNVEGTPAPSSVRRLVNQNRIAEHINSETMVTRMPKVRSYTAFKCFIDSRDLFLRFKLLRVLDIVDCSFEKGCHLEHLGDLLHLRYLRIRFNDSSLELPIQLGNLKLLQTLDLEGTLPASIVHLTELLRLCADKKVPDGIGKLVSLEELIIMNGCSDKALKFFKELASLRELRVLEFDTYDGVDESMQGDFVESLSNLQKIQHINVHGSAWHADTTTWEAAGFVLPRPLHHLRWPFIEFSKLPSCINPSALPILAHLELFVITMDEQDLKLLARLPALCYLYLTTESTVTASNINSSDGCFFQKLRYFETNAMVQFEQPDEEDTSVSLHMWNGEDAIPFASRKSNDSRKVVSSGLMPNLEVLDFLVLLPFLKGNYSDYCGNIGLEYLPSLRELRGGIDCRGMTVAESDASLAALRDACNVHPNHPTFLMPISLY</sequence>
<dbReference type="InterPro" id="IPR055414">
    <property type="entry name" value="LRR_R13L4/SHOC2-like"/>
</dbReference>
<dbReference type="InterPro" id="IPR044974">
    <property type="entry name" value="Disease_R_plants"/>
</dbReference>
<evidence type="ECO:0000256" key="6">
    <source>
        <dbReference type="ARBA" id="ARBA00023054"/>
    </source>
</evidence>
<dbReference type="Proteomes" id="UP000604825">
    <property type="component" value="Unassembled WGS sequence"/>
</dbReference>
<feature type="domain" description="Disease resistance R13L4/SHOC-2-like LRR" evidence="10">
    <location>
        <begin position="556"/>
        <end position="947"/>
    </location>
</feature>
<accession>A0A811Q1A2</accession>
<feature type="domain" description="Disease resistance N-terminal" evidence="8">
    <location>
        <begin position="7"/>
        <end position="95"/>
    </location>
</feature>
<evidence type="ECO:0000256" key="3">
    <source>
        <dbReference type="ARBA" id="ARBA00022737"/>
    </source>
</evidence>
<keyword evidence="12" id="KW-1185">Reference proteome</keyword>
<keyword evidence="6" id="KW-0175">Coiled coil</keyword>
<dbReference type="GO" id="GO:0042742">
    <property type="term" value="P:defense response to bacterium"/>
    <property type="evidence" value="ECO:0007669"/>
    <property type="project" value="UniProtKB-ARBA"/>
</dbReference>
<dbReference type="FunFam" id="1.10.10.10:FF:000322">
    <property type="entry name" value="Probable disease resistance protein At1g63360"/>
    <property type="match status" value="1"/>
</dbReference>
<dbReference type="Pfam" id="PF23559">
    <property type="entry name" value="WHD_DRP"/>
    <property type="match status" value="1"/>
</dbReference>
<dbReference type="InterPro" id="IPR042197">
    <property type="entry name" value="Apaf_helical"/>
</dbReference>
<name>A0A811Q1A2_9POAL</name>
<dbReference type="SUPFAM" id="SSF52540">
    <property type="entry name" value="P-loop containing nucleoside triphosphate hydrolases"/>
    <property type="match status" value="1"/>
</dbReference>
<evidence type="ECO:0000256" key="5">
    <source>
        <dbReference type="ARBA" id="ARBA00022821"/>
    </source>
</evidence>
<keyword evidence="3" id="KW-0677">Repeat</keyword>
<reference evidence="11" key="1">
    <citation type="submission" date="2020-10" db="EMBL/GenBank/DDBJ databases">
        <authorList>
            <person name="Han B."/>
            <person name="Lu T."/>
            <person name="Zhao Q."/>
            <person name="Huang X."/>
            <person name="Zhao Y."/>
        </authorList>
    </citation>
    <scope>NUCLEOTIDE SEQUENCE</scope>
</reference>
<dbReference type="Pfam" id="PF23598">
    <property type="entry name" value="LRR_14"/>
    <property type="match status" value="1"/>
</dbReference>
<dbReference type="Gene3D" id="1.20.5.4130">
    <property type="match status" value="1"/>
</dbReference>
<dbReference type="InterPro" id="IPR058922">
    <property type="entry name" value="WHD_DRP"/>
</dbReference>
<gene>
    <name evidence="11" type="ORF">NCGR_LOCUS36441</name>
</gene>
<dbReference type="OrthoDB" id="693948at2759"/>
<comment type="caution">
    <text evidence="11">The sequence shown here is derived from an EMBL/GenBank/DDBJ whole genome shotgun (WGS) entry which is preliminary data.</text>
</comment>
<evidence type="ECO:0000259" key="10">
    <source>
        <dbReference type="Pfam" id="PF23598"/>
    </source>
</evidence>
<dbReference type="Pfam" id="PF18052">
    <property type="entry name" value="Rx_N"/>
    <property type="match status" value="1"/>
</dbReference>
<dbReference type="AlphaFoldDB" id="A0A811Q1A2"/>
<evidence type="ECO:0000259" key="8">
    <source>
        <dbReference type="Pfam" id="PF18052"/>
    </source>
</evidence>
<keyword evidence="2" id="KW-0433">Leucine-rich repeat</keyword>
<dbReference type="GO" id="GO:0009626">
    <property type="term" value="P:plant-type hypersensitive response"/>
    <property type="evidence" value="ECO:0007669"/>
    <property type="project" value="UniProtKB-ARBA"/>
</dbReference>
<dbReference type="PRINTS" id="PR00364">
    <property type="entry name" value="DISEASERSIST"/>
</dbReference>
<dbReference type="CDD" id="cd14798">
    <property type="entry name" value="RX-CC_like"/>
    <property type="match status" value="1"/>
</dbReference>
<dbReference type="Gene3D" id="3.80.10.10">
    <property type="entry name" value="Ribonuclease Inhibitor"/>
    <property type="match status" value="1"/>
</dbReference>
<evidence type="ECO:0000259" key="9">
    <source>
        <dbReference type="Pfam" id="PF23559"/>
    </source>
</evidence>
<dbReference type="InterPro" id="IPR038005">
    <property type="entry name" value="RX-like_CC"/>
</dbReference>
<feature type="domain" description="Disease resistance protein winged helix" evidence="9">
    <location>
        <begin position="436"/>
        <end position="505"/>
    </location>
</feature>
<dbReference type="Gene3D" id="3.40.50.300">
    <property type="entry name" value="P-loop containing nucleotide triphosphate hydrolases"/>
    <property type="match status" value="1"/>
</dbReference>
<dbReference type="InterPro" id="IPR032675">
    <property type="entry name" value="LRR_dom_sf"/>
</dbReference>
<evidence type="ECO:0000256" key="1">
    <source>
        <dbReference type="ARBA" id="ARBA00008894"/>
    </source>
</evidence>
<evidence type="ECO:0000259" key="7">
    <source>
        <dbReference type="Pfam" id="PF00931"/>
    </source>
</evidence>
<evidence type="ECO:0008006" key="13">
    <source>
        <dbReference type="Google" id="ProtNLM"/>
    </source>
</evidence>
<evidence type="ECO:0000313" key="12">
    <source>
        <dbReference type="Proteomes" id="UP000604825"/>
    </source>
</evidence>
<dbReference type="InterPro" id="IPR041118">
    <property type="entry name" value="Rx_N"/>
</dbReference>
<dbReference type="InterPro" id="IPR002182">
    <property type="entry name" value="NB-ARC"/>
</dbReference>